<evidence type="ECO:0000313" key="2">
    <source>
        <dbReference type="EMBL" id="KAK4207535.1"/>
    </source>
</evidence>
<accession>A0AAN7B463</accession>
<dbReference type="AlphaFoldDB" id="A0AAN7B463"/>
<reference evidence="2" key="1">
    <citation type="journal article" date="2023" name="Mol. Phylogenet. Evol.">
        <title>Genome-scale phylogeny and comparative genomics of the fungal order Sordariales.</title>
        <authorList>
            <person name="Hensen N."/>
            <person name="Bonometti L."/>
            <person name="Westerberg I."/>
            <person name="Brannstrom I.O."/>
            <person name="Guillou S."/>
            <person name="Cros-Aarteil S."/>
            <person name="Calhoun S."/>
            <person name="Haridas S."/>
            <person name="Kuo A."/>
            <person name="Mondo S."/>
            <person name="Pangilinan J."/>
            <person name="Riley R."/>
            <person name="LaButti K."/>
            <person name="Andreopoulos B."/>
            <person name="Lipzen A."/>
            <person name="Chen C."/>
            <person name="Yan M."/>
            <person name="Daum C."/>
            <person name="Ng V."/>
            <person name="Clum A."/>
            <person name="Steindorff A."/>
            <person name="Ohm R.A."/>
            <person name="Martin F."/>
            <person name="Silar P."/>
            <person name="Natvig D.O."/>
            <person name="Lalanne C."/>
            <person name="Gautier V."/>
            <person name="Ament-Velasquez S.L."/>
            <person name="Kruys A."/>
            <person name="Hutchinson M.I."/>
            <person name="Powell A.J."/>
            <person name="Barry K."/>
            <person name="Miller A.N."/>
            <person name="Grigoriev I.V."/>
            <person name="Debuchy R."/>
            <person name="Gladieux P."/>
            <person name="Hiltunen Thoren M."/>
            <person name="Johannesson H."/>
        </authorList>
    </citation>
    <scope>NUCLEOTIDE SEQUENCE</scope>
    <source>
        <strain evidence="2">PSN293</strain>
    </source>
</reference>
<organism evidence="2 3">
    <name type="scientific">Rhypophila decipiens</name>
    <dbReference type="NCBI Taxonomy" id="261697"/>
    <lineage>
        <taxon>Eukaryota</taxon>
        <taxon>Fungi</taxon>
        <taxon>Dikarya</taxon>
        <taxon>Ascomycota</taxon>
        <taxon>Pezizomycotina</taxon>
        <taxon>Sordariomycetes</taxon>
        <taxon>Sordariomycetidae</taxon>
        <taxon>Sordariales</taxon>
        <taxon>Naviculisporaceae</taxon>
        <taxon>Rhypophila</taxon>
    </lineage>
</organism>
<proteinExistence type="predicted"/>
<name>A0AAN7B463_9PEZI</name>
<evidence type="ECO:0000256" key="1">
    <source>
        <dbReference type="SAM" id="MobiDB-lite"/>
    </source>
</evidence>
<reference evidence="2" key="2">
    <citation type="submission" date="2023-05" db="EMBL/GenBank/DDBJ databases">
        <authorList>
            <consortium name="Lawrence Berkeley National Laboratory"/>
            <person name="Steindorff A."/>
            <person name="Hensen N."/>
            <person name="Bonometti L."/>
            <person name="Westerberg I."/>
            <person name="Brannstrom I.O."/>
            <person name="Guillou S."/>
            <person name="Cros-Aarteil S."/>
            <person name="Calhoun S."/>
            <person name="Haridas S."/>
            <person name="Kuo A."/>
            <person name="Mondo S."/>
            <person name="Pangilinan J."/>
            <person name="Riley R."/>
            <person name="Labutti K."/>
            <person name="Andreopoulos B."/>
            <person name="Lipzen A."/>
            <person name="Chen C."/>
            <person name="Yanf M."/>
            <person name="Daum C."/>
            <person name="Ng V."/>
            <person name="Clum A."/>
            <person name="Ohm R."/>
            <person name="Martin F."/>
            <person name="Silar P."/>
            <person name="Natvig D."/>
            <person name="Lalanne C."/>
            <person name="Gautier V."/>
            <person name="Ament-Velasquez S.L."/>
            <person name="Kruys A."/>
            <person name="Hutchinson M.I."/>
            <person name="Powell A.J."/>
            <person name="Barry K."/>
            <person name="Miller A.N."/>
            <person name="Grigoriev I.V."/>
            <person name="Debuchy R."/>
            <person name="Gladieux P."/>
            <person name="Thoren M.H."/>
            <person name="Johannesson H."/>
        </authorList>
    </citation>
    <scope>NUCLEOTIDE SEQUENCE</scope>
    <source>
        <strain evidence="2">PSN293</strain>
    </source>
</reference>
<feature type="region of interest" description="Disordered" evidence="1">
    <location>
        <begin position="1"/>
        <end position="24"/>
    </location>
</feature>
<gene>
    <name evidence="2" type="ORF">QBC37DRAFT_433331</name>
</gene>
<comment type="caution">
    <text evidence="2">The sequence shown here is derived from an EMBL/GenBank/DDBJ whole genome shotgun (WGS) entry which is preliminary data.</text>
</comment>
<protein>
    <submittedName>
        <fullName evidence="2">Uncharacterized protein</fullName>
    </submittedName>
</protein>
<dbReference type="Proteomes" id="UP001301769">
    <property type="component" value="Unassembled WGS sequence"/>
</dbReference>
<dbReference type="EMBL" id="MU858289">
    <property type="protein sequence ID" value="KAK4207535.1"/>
    <property type="molecule type" value="Genomic_DNA"/>
</dbReference>
<keyword evidence="3" id="KW-1185">Reference proteome</keyword>
<sequence length="248" mass="28328">MDSGEDIKNPPYAKRKKEGPGHRPEQVTCHMERLAKPQTIAEVASVLFNDLAARCTKCGTSLGAEGAPCPLCETIGLLTPSIRNLFADRSGSPSQRSQERLQPFASSINRKNDWDFLTLGDENKIPPDGEAMEPIQPPLADMLANLRQDVWKTKLLTLRQMGRDWSEIQWEALPHKSTTELQIRHKQLSERDRNDSGDGDLERLTKEYMNMRREIWQPLADRVGMKWDVVEMQCMGDRLQIIQSRYAR</sequence>
<evidence type="ECO:0000313" key="3">
    <source>
        <dbReference type="Proteomes" id="UP001301769"/>
    </source>
</evidence>